<feature type="region of interest" description="Disordered" evidence="2">
    <location>
        <begin position="14"/>
        <end position="110"/>
    </location>
</feature>
<feature type="coiled-coil region" evidence="1">
    <location>
        <begin position="115"/>
        <end position="149"/>
    </location>
</feature>
<name>A0ABQ5KNI6_9EUKA</name>
<feature type="compositionally biased region" description="Low complexity" evidence="2">
    <location>
        <begin position="73"/>
        <end position="110"/>
    </location>
</feature>
<dbReference type="Proteomes" id="UP001057375">
    <property type="component" value="Unassembled WGS sequence"/>
</dbReference>
<dbReference type="SUPFAM" id="SSF52047">
    <property type="entry name" value="RNI-like"/>
    <property type="match status" value="1"/>
</dbReference>
<comment type="caution">
    <text evidence="3">The sequence shown here is derived from an EMBL/GenBank/DDBJ whole genome shotgun (WGS) entry which is preliminary data.</text>
</comment>
<evidence type="ECO:0000256" key="1">
    <source>
        <dbReference type="SAM" id="Coils"/>
    </source>
</evidence>
<protein>
    <submittedName>
        <fullName evidence="3">Uncharacterized protein</fullName>
    </submittedName>
</protein>
<proteinExistence type="predicted"/>
<sequence length="642" mass="69197">MSFYSQFTQPLPTGQKQYWGSGSYPVPTHGFPTGPTQPNPQGYMSQPQYPTQGMYGSSQVPMTSVPTQPQPIPSSQGTYGASSSSASISQPQMMAASQPVHPSSTSTQESSSVIIQGLSEKIKLMEGTIQQFEKKIEGLEGIIETMKRSMLEENAHLINRIIAMEAKLPKESVGGFPSLPSQVVSSDKIEPVKEDDLKSHVSTIVSNQPMGPQSGDISSTGGMQSQAAEYVQPGRIESEKKMISDPSMLLSHGQSTNRAFMSQDKELPTAPEEFGTSGEWQKAVDAIPSSQSYPHPEMPSAPSIDTTMVSMGVSGDMGLSLAGNQDTTQQQAQLCKESVAMGGTGMIVSASTIQVPQPSIPSESNESMIQPLTHEEEVPSHSLPSVPHMPDEGAIYPDISGMQQPIAQQATMQTAPSCHLPPPKIPEDVPFYTEEEAGDSSTPSVKKFARPPPFIPIKDISEVTIHPERLSFCVYAFSQLGYPNILLNCGVTTDLKLDFGMIPVKQHIHLLNGILDFLPNLPMLSSFVVSRVSLDPDLCRKLAKMLDFNRNLSTLAIIYCNIGCEGIVAISSVLYRLTKLNKFFISGNPIGSSGLAAICGGLRGSKSIRCVNVVDCEGVDPSEVSSVNFKIGISKEEFSWTE</sequence>
<dbReference type="Gene3D" id="3.80.10.10">
    <property type="entry name" value="Ribonuclease Inhibitor"/>
    <property type="match status" value="1"/>
</dbReference>
<evidence type="ECO:0000313" key="4">
    <source>
        <dbReference type="Proteomes" id="UP001057375"/>
    </source>
</evidence>
<keyword evidence="1" id="KW-0175">Coiled coil</keyword>
<evidence type="ECO:0000313" key="3">
    <source>
        <dbReference type="EMBL" id="GKT32879.1"/>
    </source>
</evidence>
<dbReference type="EMBL" id="BQXS01010079">
    <property type="protein sequence ID" value="GKT32879.1"/>
    <property type="molecule type" value="Genomic_DNA"/>
</dbReference>
<dbReference type="InterPro" id="IPR032675">
    <property type="entry name" value="LRR_dom_sf"/>
</dbReference>
<keyword evidence="4" id="KW-1185">Reference proteome</keyword>
<feature type="compositionally biased region" description="Polar residues" evidence="2">
    <location>
        <begin position="34"/>
        <end position="67"/>
    </location>
</feature>
<accession>A0ABQ5KNI6</accession>
<gene>
    <name evidence="3" type="ORF">ADUPG1_006927</name>
</gene>
<evidence type="ECO:0000256" key="2">
    <source>
        <dbReference type="SAM" id="MobiDB-lite"/>
    </source>
</evidence>
<organism evidence="3 4">
    <name type="scientific">Aduncisulcus paluster</name>
    <dbReference type="NCBI Taxonomy" id="2918883"/>
    <lineage>
        <taxon>Eukaryota</taxon>
        <taxon>Metamonada</taxon>
        <taxon>Carpediemonas-like organisms</taxon>
        <taxon>Aduncisulcus</taxon>
    </lineage>
</organism>
<reference evidence="3" key="1">
    <citation type="submission" date="2022-03" db="EMBL/GenBank/DDBJ databases">
        <title>Draft genome sequence of Aduncisulcus paluster, a free-living microaerophilic Fornicata.</title>
        <authorList>
            <person name="Yuyama I."/>
            <person name="Kume K."/>
            <person name="Tamura T."/>
            <person name="Inagaki Y."/>
            <person name="Hashimoto T."/>
        </authorList>
    </citation>
    <scope>NUCLEOTIDE SEQUENCE</scope>
    <source>
        <strain evidence="3">NY0171</strain>
    </source>
</reference>